<evidence type="ECO:0000313" key="3">
    <source>
        <dbReference type="Proteomes" id="UP000326757"/>
    </source>
</evidence>
<dbReference type="PANTHER" id="PTHR34815">
    <property type="entry name" value="LYSINE ACETYLTRANSFERASE"/>
    <property type="match status" value="1"/>
</dbReference>
<reference evidence="2 3" key="1">
    <citation type="submission" date="2019-06" db="EMBL/GenBank/DDBJ databases">
        <title>Genome Sequence of the Brown Rot Fungal Pathogen Monilinia laxa.</title>
        <authorList>
            <person name="De Miccolis Angelini R.M."/>
            <person name="Landi L."/>
            <person name="Abate D."/>
            <person name="Pollastro S."/>
            <person name="Romanazzi G."/>
            <person name="Faretra F."/>
        </authorList>
    </citation>
    <scope>NUCLEOTIDE SEQUENCE [LARGE SCALE GENOMIC DNA]</scope>
    <source>
        <strain evidence="2 3">Mlax316</strain>
    </source>
</reference>
<sequence>MIECFIYVPSRASKNLSAISFIQLDTLPSNMFPGYNSPDLHLAHPTSEEKLATWNLNYEEWGKALPKSDYLHREQYLASVPLTSDDGMTYWCLVDKNAPPNSREIYASCESLRKRAFLSKHGKVEEVIIHSVGSVFCAPKNRGHRYASRMMTELGKVLRTWQLDENIPERSQIPASILFSDIGKKFYADHGWLPFPSSHIALPPIPKDPKVLESSLATALKAEDIPDLCALDVKYIRKVLERAPPDTKTHIALLPDYATVQWHHLRENLMSTSIFGHAPQIKGAIAGTHPGSRVWAYWTRGYYGPIDNPASGNCLHILRLVLEDEMDSDDNARNFEAVLRYAQMEAAEWKMNDVQFWNPTPLVEQLIARSSLRGEHVRVEREEESVASLMWYGEGEGTVESVEWRGNEKYGWC</sequence>
<dbReference type="Pfam" id="PF22998">
    <property type="entry name" value="GNAT_LYC1-like"/>
    <property type="match status" value="1"/>
</dbReference>
<accession>A0A5N6K6X6</accession>
<organism evidence="2 3">
    <name type="scientific">Monilinia laxa</name>
    <name type="common">Brown rot fungus</name>
    <name type="synonym">Sclerotinia laxa</name>
    <dbReference type="NCBI Taxonomy" id="61186"/>
    <lineage>
        <taxon>Eukaryota</taxon>
        <taxon>Fungi</taxon>
        <taxon>Dikarya</taxon>
        <taxon>Ascomycota</taxon>
        <taxon>Pezizomycotina</taxon>
        <taxon>Leotiomycetes</taxon>
        <taxon>Helotiales</taxon>
        <taxon>Sclerotiniaceae</taxon>
        <taxon>Monilinia</taxon>
    </lineage>
</organism>
<evidence type="ECO:0000313" key="2">
    <source>
        <dbReference type="EMBL" id="KAB8298279.1"/>
    </source>
</evidence>
<comment type="caution">
    <text evidence="2">The sequence shown here is derived from an EMBL/GenBank/DDBJ whole genome shotgun (WGS) entry which is preliminary data.</text>
</comment>
<dbReference type="AlphaFoldDB" id="A0A5N6K6X6"/>
<dbReference type="PANTHER" id="PTHR34815:SF4">
    <property type="entry name" value="N-ACETYLTRANSFERASE DOMAIN-CONTAINING PROTEIN"/>
    <property type="match status" value="1"/>
</dbReference>
<dbReference type="Proteomes" id="UP000326757">
    <property type="component" value="Unassembled WGS sequence"/>
</dbReference>
<protein>
    <recommendedName>
        <fullName evidence="1">LYC1 C-terminal domain-containing protein</fullName>
    </recommendedName>
</protein>
<dbReference type="EMBL" id="VIGI01000007">
    <property type="protein sequence ID" value="KAB8298279.1"/>
    <property type="molecule type" value="Genomic_DNA"/>
</dbReference>
<name>A0A5N6K6X6_MONLA</name>
<dbReference type="InterPro" id="IPR055100">
    <property type="entry name" value="GNAT_LYC1-like"/>
</dbReference>
<dbReference type="InterPro" id="IPR053013">
    <property type="entry name" value="LAT"/>
</dbReference>
<keyword evidence="3" id="KW-1185">Reference proteome</keyword>
<dbReference type="OrthoDB" id="2020070at2759"/>
<feature type="domain" description="LYC1 C-terminal" evidence="1">
    <location>
        <begin position="199"/>
        <end position="413"/>
    </location>
</feature>
<dbReference type="Gene3D" id="3.40.630.30">
    <property type="match status" value="1"/>
</dbReference>
<proteinExistence type="predicted"/>
<gene>
    <name evidence="2" type="ORF">EYC80_002010</name>
</gene>
<evidence type="ECO:0000259" key="1">
    <source>
        <dbReference type="Pfam" id="PF22998"/>
    </source>
</evidence>